<dbReference type="InterPro" id="IPR001611">
    <property type="entry name" value="Leu-rich_rpt"/>
</dbReference>
<comment type="caution">
    <text evidence="1">The sequence shown here is derived from an EMBL/GenBank/DDBJ whole genome shotgun (WGS) entry which is preliminary data.</text>
</comment>
<dbReference type="PANTHER" id="PTHR47679:SF2">
    <property type="entry name" value="C-TERMINAL OF ROC (COR) DOMAIN-CONTAINING PROTEIN"/>
    <property type="match status" value="1"/>
</dbReference>
<dbReference type="Gene3D" id="3.80.10.10">
    <property type="entry name" value="Ribonuclease Inhibitor"/>
    <property type="match status" value="1"/>
</dbReference>
<dbReference type="AlphaFoldDB" id="A0AAD2GA04"/>
<dbReference type="InterPro" id="IPR032675">
    <property type="entry name" value="LRR_dom_sf"/>
</dbReference>
<dbReference type="EMBL" id="CAKOGP040002291">
    <property type="protein sequence ID" value="CAJ1966501.1"/>
    <property type="molecule type" value="Genomic_DNA"/>
</dbReference>
<dbReference type="PANTHER" id="PTHR47679">
    <property type="entry name" value="PROTEIN TORNADO 1"/>
    <property type="match status" value="1"/>
</dbReference>
<sequence length="474" mass="53090">MPYLRCYNKTGTLVEIDNDADPASLPNEAVTINIENGRLMFGRGFNYETLARLIRSAPKTLDKITITDEPSVLTPAYLVFLAATFSKTDCLVLDSCICHPAEIGCLVAGLTQPDGIRELQLLLPMTIFPNHLFLMIIQAVSFSSSLEKLDFRATNVMTEDNLGELLIEALGTNLSLKTLTLQLDWGDPNQSHLEQAFHAVVLNNRINDLSLECSLFSAYHQSLDQEVLMDVLCRQECTIEKLRLADIELEGEAGTLQVTDDANNIPKNTSLKDLTILLGRLDCSQATAIVRRFTSLHSVNLGGNNLQSISMFNDLLVSNQLQSLVVYNNGVDEAEMKTFLLQLPTTRSLQNLELGSCLFPTGVSKSCVGLLEDCLSRNTSLERLKIDYETEDEEWAEYYDDTFSIPLSLNRAGRQYLQDDAGVQLPAKLWPLILQRAGKISYYCVFDDAWKHPTMTSTRVDVVYWLLRERILIS</sequence>
<reference evidence="1" key="1">
    <citation type="submission" date="2023-08" db="EMBL/GenBank/DDBJ databases">
        <authorList>
            <person name="Audoor S."/>
            <person name="Bilcke G."/>
        </authorList>
    </citation>
    <scope>NUCLEOTIDE SEQUENCE</scope>
</reference>
<dbReference type="SUPFAM" id="SSF52047">
    <property type="entry name" value="RNI-like"/>
    <property type="match status" value="1"/>
</dbReference>
<dbReference type="Proteomes" id="UP001295423">
    <property type="component" value="Unassembled WGS sequence"/>
</dbReference>
<dbReference type="PROSITE" id="PS51450">
    <property type="entry name" value="LRR"/>
    <property type="match status" value="1"/>
</dbReference>
<name>A0AAD2GA04_9STRA</name>
<gene>
    <name evidence="1" type="ORF">CYCCA115_LOCUS22084</name>
</gene>
<keyword evidence="2" id="KW-1185">Reference proteome</keyword>
<accession>A0AAD2GA04</accession>
<evidence type="ECO:0000313" key="2">
    <source>
        <dbReference type="Proteomes" id="UP001295423"/>
    </source>
</evidence>
<protein>
    <submittedName>
        <fullName evidence="1">Uncharacterized protein</fullName>
    </submittedName>
</protein>
<evidence type="ECO:0000313" key="1">
    <source>
        <dbReference type="EMBL" id="CAJ1966501.1"/>
    </source>
</evidence>
<proteinExistence type="predicted"/>
<organism evidence="1 2">
    <name type="scientific">Cylindrotheca closterium</name>
    <dbReference type="NCBI Taxonomy" id="2856"/>
    <lineage>
        <taxon>Eukaryota</taxon>
        <taxon>Sar</taxon>
        <taxon>Stramenopiles</taxon>
        <taxon>Ochrophyta</taxon>
        <taxon>Bacillariophyta</taxon>
        <taxon>Bacillariophyceae</taxon>
        <taxon>Bacillariophycidae</taxon>
        <taxon>Bacillariales</taxon>
        <taxon>Bacillariaceae</taxon>
        <taxon>Cylindrotheca</taxon>
    </lineage>
</organism>